<reference evidence="1 2" key="1">
    <citation type="submission" date="2017-08" db="EMBL/GenBank/DDBJ databases">
        <title>Halomonas alkalisoli sp. nov., isolated from saline alkaline soil.</title>
        <authorList>
            <person name="Wang D."/>
            <person name="Zhang G."/>
        </authorList>
    </citation>
    <scope>NUCLEOTIDE SEQUENCE [LARGE SCALE GENOMIC DNA]</scope>
    <source>
        <strain evidence="1 2">WRN001</strain>
    </source>
</reference>
<protein>
    <submittedName>
        <fullName evidence="1">Uncharacterized protein</fullName>
    </submittedName>
</protein>
<accession>A0A2A2ET38</accession>
<dbReference type="AlphaFoldDB" id="A0A2A2ET38"/>
<dbReference type="Proteomes" id="UP000217771">
    <property type="component" value="Unassembled WGS sequence"/>
</dbReference>
<dbReference type="EMBL" id="NSKB01000006">
    <property type="protein sequence ID" value="PAU75463.1"/>
    <property type="molecule type" value="Genomic_DNA"/>
</dbReference>
<evidence type="ECO:0000313" key="1">
    <source>
        <dbReference type="EMBL" id="PAU75463.1"/>
    </source>
</evidence>
<organism evidence="1 2">
    <name type="scientific">Halomonas salipaludis</name>
    <dbReference type="NCBI Taxonomy" id="2032625"/>
    <lineage>
        <taxon>Bacteria</taxon>
        <taxon>Pseudomonadati</taxon>
        <taxon>Pseudomonadota</taxon>
        <taxon>Gammaproteobacteria</taxon>
        <taxon>Oceanospirillales</taxon>
        <taxon>Halomonadaceae</taxon>
        <taxon>Halomonas</taxon>
    </lineage>
</organism>
<proteinExistence type="predicted"/>
<sequence>MNEQGLNLRVILATVDTGSLVGEELATDLWLLTHPDLRQVARIRAFMAFGAEVLQKSVAGPSSLQ</sequence>
<gene>
    <name evidence="1" type="ORF">CK498_16150</name>
</gene>
<comment type="caution">
    <text evidence="1">The sequence shown here is derived from an EMBL/GenBank/DDBJ whole genome shotgun (WGS) entry which is preliminary data.</text>
</comment>
<dbReference type="RefSeq" id="WP_095621889.1">
    <property type="nucleotide sequence ID" value="NZ_NSKB01000006.1"/>
</dbReference>
<evidence type="ECO:0000313" key="2">
    <source>
        <dbReference type="Proteomes" id="UP000217771"/>
    </source>
</evidence>
<keyword evidence="2" id="KW-1185">Reference proteome</keyword>
<name>A0A2A2ET38_9GAMM</name>